<organism evidence="1 2">
    <name type="scientific">Dryococelus australis</name>
    <dbReference type="NCBI Taxonomy" id="614101"/>
    <lineage>
        <taxon>Eukaryota</taxon>
        <taxon>Metazoa</taxon>
        <taxon>Ecdysozoa</taxon>
        <taxon>Arthropoda</taxon>
        <taxon>Hexapoda</taxon>
        <taxon>Insecta</taxon>
        <taxon>Pterygota</taxon>
        <taxon>Neoptera</taxon>
        <taxon>Polyneoptera</taxon>
        <taxon>Phasmatodea</taxon>
        <taxon>Verophasmatodea</taxon>
        <taxon>Anareolatae</taxon>
        <taxon>Phasmatidae</taxon>
        <taxon>Eurycanthinae</taxon>
        <taxon>Dryococelus</taxon>
    </lineage>
</organism>
<dbReference type="Proteomes" id="UP001159363">
    <property type="component" value="Chromosome 2"/>
</dbReference>
<protein>
    <submittedName>
        <fullName evidence="1">Uncharacterized protein</fullName>
    </submittedName>
</protein>
<proteinExistence type="predicted"/>
<comment type="caution">
    <text evidence="1">The sequence shown here is derived from an EMBL/GenBank/DDBJ whole genome shotgun (WGS) entry which is preliminary data.</text>
</comment>
<gene>
    <name evidence="1" type="ORF">PR048_007057</name>
</gene>
<name>A0ABQ9ICP0_9NEOP</name>
<sequence length="85" mass="9739">MYVKTQCHGEALKEGKPEGSLFLSRHSFDSAFHKMNLSIFQLKKDKLVEVAPLLKASALYYKTKLVVYNFTMYNLGTKEVKCFLA</sequence>
<feature type="non-terminal residue" evidence="1">
    <location>
        <position position="85"/>
    </location>
</feature>
<reference evidence="1 2" key="1">
    <citation type="submission" date="2023-02" db="EMBL/GenBank/DDBJ databases">
        <title>LHISI_Scaffold_Assembly.</title>
        <authorList>
            <person name="Stuart O.P."/>
            <person name="Cleave R."/>
            <person name="Magrath M.J.L."/>
            <person name="Mikheyev A.S."/>
        </authorList>
    </citation>
    <scope>NUCLEOTIDE SEQUENCE [LARGE SCALE GENOMIC DNA]</scope>
    <source>
        <strain evidence="1">Daus_M_001</strain>
        <tissue evidence="1">Leg muscle</tissue>
    </source>
</reference>
<accession>A0ABQ9ICP0</accession>
<dbReference type="EMBL" id="JARBHB010000002">
    <property type="protein sequence ID" value="KAJ8894406.1"/>
    <property type="molecule type" value="Genomic_DNA"/>
</dbReference>
<evidence type="ECO:0000313" key="1">
    <source>
        <dbReference type="EMBL" id="KAJ8894406.1"/>
    </source>
</evidence>
<evidence type="ECO:0000313" key="2">
    <source>
        <dbReference type="Proteomes" id="UP001159363"/>
    </source>
</evidence>
<keyword evidence="2" id="KW-1185">Reference proteome</keyword>